<sequence>MSGLGMKALAANPFRVREPQRVCAYRSRREGPSAAEQEDVPPRECRVAQSLSIRVRPCWVAQWSRGKSAALPGPCTAGQALSAAQCVAACRDLTYDPTSRRRARRGIVRGYLCTARHAAIARAAVALRRSE</sequence>
<dbReference type="EMBL" id="VDMD01000023">
    <property type="protein sequence ID" value="TRM60115.1"/>
    <property type="molecule type" value="Genomic_DNA"/>
</dbReference>
<name>A0A550C5P9_9AGAR</name>
<gene>
    <name evidence="1" type="ORF">BD626DRAFT_135627</name>
</gene>
<reference evidence="1 2" key="1">
    <citation type="journal article" date="2019" name="New Phytol.">
        <title>Comparative genomics reveals unique wood-decay strategies and fruiting body development in the Schizophyllaceae.</title>
        <authorList>
            <person name="Almasi E."/>
            <person name="Sahu N."/>
            <person name="Krizsan K."/>
            <person name="Balint B."/>
            <person name="Kovacs G.M."/>
            <person name="Kiss B."/>
            <person name="Cseklye J."/>
            <person name="Drula E."/>
            <person name="Henrissat B."/>
            <person name="Nagy I."/>
            <person name="Chovatia M."/>
            <person name="Adam C."/>
            <person name="LaButti K."/>
            <person name="Lipzen A."/>
            <person name="Riley R."/>
            <person name="Grigoriev I.V."/>
            <person name="Nagy L.G."/>
        </authorList>
    </citation>
    <scope>NUCLEOTIDE SEQUENCE [LARGE SCALE GENOMIC DNA]</scope>
    <source>
        <strain evidence="1 2">NL-1724</strain>
    </source>
</reference>
<protein>
    <submittedName>
        <fullName evidence="1">Uncharacterized protein</fullName>
    </submittedName>
</protein>
<accession>A0A550C5P9</accession>
<proteinExistence type="predicted"/>
<evidence type="ECO:0000313" key="2">
    <source>
        <dbReference type="Proteomes" id="UP000320762"/>
    </source>
</evidence>
<comment type="caution">
    <text evidence="1">The sequence shown here is derived from an EMBL/GenBank/DDBJ whole genome shotgun (WGS) entry which is preliminary data.</text>
</comment>
<evidence type="ECO:0000313" key="1">
    <source>
        <dbReference type="EMBL" id="TRM60115.1"/>
    </source>
</evidence>
<dbReference type="AlphaFoldDB" id="A0A550C5P9"/>
<dbReference type="Proteomes" id="UP000320762">
    <property type="component" value="Unassembled WGS sequence"/>
</dbReference>
<keyword evidence="2" id="KW-1185">Reference proteome</keyword>
<organism evidence="1 2">
    <name type="scientific">Schizophyllum amplum</name>
    <dbReference type="NCBI Taxonomy" id="97359"/>
    <lineage>
        <taxon>Eukaryota</taxon>
        <taxon>Fungi</taxon>
        <taxon>Dikarya</taxon>
        <taxon>Basidiomycota</taxon>
        <taxon>Agaricomycotina</taxon>
        <taxon>Agaricomycetes</taxon>
        <taxon>Agaricomycetidae</taxon>
        <taxon>Agaricales</taxon>
        <taxon>Schizophyllaceae</taxon>
        <taxon>Schizophyllum</taxon>
    </lineage>
</organism>